<gene>
    <name evidence="2" type="ORF">TSUD_401190</name>
</gene>
<evidence type="ECO:0000256" key="1">
    <source>
        <dbReference type="SAM" id="MobiDB-lite"/>
    </source>
</evidence>
<feature type="compositionally biased region" description="Acidic residues" evidence="1">
    <location>
        <begin position="113"/>
        <end position="126"/>
    </location>
</feature>
<dbReference type="AlphaFoldDB" id="A0A2Z6PIY8"/>
<proteinExistence type="predicted"/>
<sequence length="159" mass="16309">MRFNNLEFSRELYINSLPLIDENDDAASASLIENDCDGTRGVDCDLRNKDFDGGGTNEDDGASMCDGAGPSNEDTAGASDEGSGASELDDACGGSCDEDGGASELGDAGGGVSDEDGGGVSDEEDVGGFLESSIVKENTLNQRKTFYSIGQSEASPKLP</sequence>
<accession>A0A2Z6PIY8</accession>
<reference evidence="3" key="1">
    <citation type="journal article" date="2017" name="Front. Plant Sci.">
        <title>Climate Clever Clovers: New Paradigm to Reduce the Environmental Footprint of Ruminants by Breeding Low Methanogenic Forages Utilizing Haplotype Variation.</title>
        <authorList>
            <person name="Kaur P."/>
            <person name="Appels R."/>
            <person name="Bayer P.E."/>
            <person name="Keeble-Gagnere G."/>
            <person name="Wang J."/>
            <person name="Hirakawa H."/>
            <person name="Shirasawa K."/>
            <person name="Vercoe P."/>
            <person name="Stefanova K."/>
            <person name="Durmic Z."/>
            <person name="Nichols P."/>
            <person name="Revell C."/>
            <person name="Isobe S.N."/>
            <person name="Edwards D."/>
            <person name="Erskine W."/>
        </authorList>
    </citation>
    <scope>NUCLEOTIDE SEQUENCE [LARGE SCALE GENOMIC DNA]</scope>
    <source>
        <strain evidence="3">cv. Daliak</strain>
    </source>
</reference>
<evidence type="ECO:0000313" key="3">
    <source>
        <dbReference type="Proteomes" id="UP000242715"/>
    </source>
</evidence>
<dbReference type="Proteomes" id="UP000242715">
    <property type="component" value="Unassembled WGS sequence"/>
</dbReference>
<keyword evidence="3" id="KW-1185">Reference proteome</keyword>
<organism evidence="2 3">
    <name type="scientific">Trifolium subterraneum</name>
    <name type="common">Subterranean clover</name>
    <dbReference type="NCBI Taxonomy" id="3900"/>
    <lineage>
        <taxon>Eukaryota</taxon>
        <taxon>Viridiplantae</taxon>
        <taxon>Streptophyta</taxon>
        <taxon>Embryophyta</taxon>
        <taxon>Tracheophyta</taxon>
        <taxon>Spermatophyta</taxon>
        <taxon>Magnoliopsida</taxon>
        <taxon>eudicotyledons</taxon>
        <taxon>Gunneridae</taxon>
        <taxon>Pentapetalae</taxon>
        <taxon>rosids</taxon>
        <taxon>fabids</taxon>
        <taxon>Fabales</taxon>
        <taxon>Fabaceae</taxon>
        <taxon>Papilionoideae</taxon>
        <taxon>50 kb inversion clade</taxon>
        <taxon>NPAAA clade</taxon>
        <taxon>Hologalegina</taxon>
        <taxon>IRL clade</taxon>
        <taxon>Trifolieae</taxon>
        <taxon>Trifolium</taxon>
    </lineage>
</organism>
<protein>
    <submittedName>
        <fullName evidence="2">Uncharacterized protein</fullName>
    </submittedName>
</protein>
<feature type="region of interest" description="Disordered" evidence="1">
    <location>
        <begin position="48"/>
        <end position="133"/>
    </location>
</feature>
<name>A0A2Z6PIY8_TRISU</name>
<dbReference type="EMBL" id="DF974166">
    <property type="protein sequence ID" value="GAU45979.1"/>
    <property type="molecule type" value="Genomic_DNA"/>
</dbReference>
<evidence type="ECO:0000313" key="2">
    <source>
        <dbReference type="EMBL" id="GAU45979.1"/>
    </source>
</evidence>